<keyword evidence="4" id="KW-1185">Reference proteome</keyword>
<evidence type="ECO:0000256" key="1">
    <source>
        <dbReference type="SAM" id="Phobius"/>
    </source>
</evidence>
<name>A0ABP1CVK9_9APHY</name>
<reference evidence="4" key="1">
    <citation type="submission" date="2024-04" db="EMBL/GenBank/DDBJ databases">
        <authorList>
            <person name="Shaw F."/>
            <person name="Minotto A."/>
        </authorList>
    </citation>
    <scope>NUCLEOTIDE SEQUENCE [LARGE SCALE GENOMIC DNA]</scope>
</reference>
<protein>
    <recommendedName>
        <fullName evidence="2">DUF6533 domain-containing protein</fullName>
    </recommendedName>
</protein>
<accession>A0ABP1CVK9</accession>
<gene>
    <name evidence="3" type="ORF">GFSPODELE1_LOCUS2808</name>
</gene>
<feature type="transmembrane region" description="Helical" evidence="1">
    <location>
        <begin position="147"/>
        <end position="165"/>
    </location>
</feature>
<feature type="transmembrane region" description="Helical" evidence="1">
    <location>
        <begin position="199"/>
        <end position="226"/>
    </location>
</feature>
<feature type="transmembrane region" description="Helical" evidence="1">
    <location>
        <begin position="171"/>
        <end position="192"/>
    </location>
</feature>
<organism evidence="3 4">
    <name type="scientific">Somion occarium</name>
    <dbReference type="NCBI Taxonomy" id="3059160"/>
    <lineage>
        <taxon>Eukaryota</taxon>
        <taxon>Fungi</taxon>
        <taxon>Dikarya</taxon>
        <taxon>Basidiomycota</taxon>
        <taxon>Agaricomycotina</taxon>
        <taxon>Agaricomycetes</taxon>
        <taxon>Polyporales</taxon>
        <taxon>Cerrenaceae</taxon>
        <taxon>Somion</taxon>
    </lineage>
</organism>
<feature type="transmembrane region" description="Helical" evidence="1">
    <location>
        <begin position="87"/>
        <end position="105"/>
    </location>
</feature>
<keyword evidence="1" id="KW-0812">Transmembrane</keyword>
<dbReference type="EMBL" id="OZ037954">
    <property type="protein sequence ID" value="CAL1699716.1"/>
    <property type="molecule type" value="Genomic_DNA"/>
</dbReference>
<evidence type="ECO:0000259" key="2">
    <source>
        <dbReference type="Pfam" id="PF20151"/>
    </source>
</evidence>
<dbReference type="InterPro" id="IPR045340">
    <property type="entry name" value="DUF6533"/>
</dbReference>
<keyword evidence="1" id="KW-1133">Transmembrane helix</keyword>
<keyword evidence="1" id="KW-0472">Membrane</keyword>
<feature type="transmembrane region" description="Helical" evidence="1">
    <location>
        <begin position="289"/>
        <end position="308"/>
    </location>
</feature>
<evidence type="ECO:0000313" key="4">
    <source>
        <dbReference type="Proteomes" id="UP001497453"/>
    </source>
</evidence>
<sequence length="379" mass="42414">MAFTAWNWSIDTEVTVSALIAVQSFALSQSGTNTRWGMNHVNSPYLVRFSLCGDASLTSGTRHLEMTGAELEQLVLVANDFRLSRSIYLMSLILVLYDFVLTLPSEVTFMWKGKFSWRHVIFVILRYLSILNLTVANIVLSWNKPSARVRFLLGFFVCCSIWYNGWVAANIPIAIVSGIVLILRIGAMYAMFAHRLKILVALSIMFGVKTVVELVILFRLLSHLISVPLPPPYSGCFGVSGREDSWIYWLPTIAFETCLVILAIIQCIQYVRDESGATRLMAVLLRDSIMFFGGMLAAALINCIIWGVGRPTLFSAFPSIHTAFGSVLGCRMLLNAREAVNPWSHYDSQLFAMTGIVWSNDPPSTENIPLTNQEHIDRP</sequence>
<proteinExistence type="predicted"/>
<evidence type="ECO:0000313" key="3">
    <source>
        <dbReference type="EMBL" id="CAL1699716.1"/>
    </source>
</evidence>
<feature type="transmembrane region" description="Helical" evidence="1">
    <location>
        <begin position="246"/>
        <end position="268"/>
    </location>
</feature>
<feature type="transmembrane region" description="Helical" evidence="1">
    <location>
        <begin position="117"/>
        <end position="140"/>
    </location>
</feature>
<feature type="domain" description="DUF6533" evidence="2">
    <location>
        <begin position="91"/>
        <end position="131"/>
    </location>
</feature>
<dbReference type="Proteomes" id="UP001497453">
    <property type="component" value="Chromosome 11"/>
</dbReference>
<dbReference type="Pfam" id="PF20151">
    <property type="entry name" value="DUF6533"/>
    <property type="match status" value="1"/>
</dbReference>